<name>A0A2T0X9N1_9RHOB</name>
<dbReference type="RefSeq" id="WP_106160006.1">
    <property type="nucleotide sequence ID" value="NZ_PVTT01000001.1"/>
</dbReference>
<keyword evidence="1" id="KW-1133">Transmembrane helix</keyword>
<keyword evidence="3" id="KW-1185">Reference proteome</keyword>
<sequence length="130" mass="13981">MGRHFGEMDDRITLSPRRSATALTGFELRPDGLMVPTYRTQRRQARRMLPALRGFVAVILGVTAFKALIFAQVGAAEYEERLSRFDTGDLAAQAIAFVMHPDPVTAAAGGGVRAAIRGTVPPTLKAAALD</sequence>
<dbReference type="EMBL" id="PVTT01000001">
    <property type="protein sequence ID" value="PRY95648.1"/>
    <property type="molecule type" value="Genomic_DNA"/>
</dbReference>
<keyword evidence="1" id="KW-0472">Membrane</keyword>
<accession>A0A2T0X9N1</accession>
<keyword evidence="1" id="KW-0812">Transmembrane</keyword>
<evidence type="ECO:0000256" key="1">
    <source>
        <dbReference type="SAM" id="Phobius"/>
    </source>
</evidence>
<dbReference type="Proteomes" id="UP000238801">
    <property type="component" value="Unassembled WGS sequence"/>
</dbReference>
<dbReference type="AlphaFoldDB" id="A0A2T0X9N1"/>
<feature type="transmembrane region" description="Helical" evidence="1">
    <location>
        <begin position="51"/>
        <end position="75"/>
    </location>
</feature>
<proteinExistence type="predicted"/>
<dbReference type="OrthoDB" id="7866534at2"/>
<organism evidence="2 3">
    <name type="scientific">Hasllibacter halocynthiae</name>
    <dbReference type="NCBI Taxonomy" id="595589"/>
    <lineage>
        <taxon>Bacteria</taxon>
        <taxon>Pseudomonadati</taxon>
        <taxon>Pseudomonadota</taxon>
        <taxon>Alphaproteobacteria</taxon>
        <taxon>Rhodobacterales</taxon>
        <taxon>Roseobacteraceae</taxon>
        <taxon>Hasllibacter</taxon>
    </lineage>
</organism>
<evidence type="ECO:0000313" key="2">
    <source>
        <dbReference type="EMBL" id="PRY95648.1"/>
    </source>
</evidence>
<reference evidence="2 3" key="1">
    <citation type="submission" date="2018-03" db="EMBL/GenBank/DDBJ databases">
        <title>Genomic Encyclopedia of Archaeal and Bacterial Type Strains, Phase II (KMG-II): from individual species to whole genera.</title>
        <authorList>
            <person name="Goeker M."/>
        </authorList>
    </citation>
    <scope>NUCLEOTIDE SEQUENCE [LARGE SCALE GENOMIC DNA]</scope>
    <source>
        <strain evidence="2 3">DSM 29318</strain>
    </source>
</reference>
<evidence type="ECO:0000313" key="3">
    <source>
        <dbReference type="Proteomes" id="UP000238801"/>
    </source>
</evidence>
<gene>
    <name evidence="2" type="ORF">BCF33_1270</name>
</gene>
<comment type="caution">
    <text evidence="2">The sequence shown here is derived from an EMBL/GenBank/DDBJ whole genome shotgun (WGS) entry which is preliminary data.</text>
</comment>
<protein>
    <submittedName>
        <fullName evidence="2">Uncharacterized protein</fullName>
    </submittedName>
</protein>